<comment type="caution">
    <text evidence="4">The sequence shown here is derived from an EMBL/GenBank/DDBJ whole genome shotgun (WGS) entry which is preliminary data.</text>
</comment>
<feature type="domain" description="OTU" evidence="3">
    <location>
        <begin position="121"/>
        <end position="184"/>
    </location>
</feature>
<feature type="compositionally biased region" description="Basic and acidic residues" evidence="1">
    <location>
        <begin position="23"/>
        <end position="47"/>
    </location>
</feature>
<protein>
    <submittedName>
        <fullName evidence="4">Monothiol glutaredoxin-S1-like</fullName>
    </submittedName>
</protein>
<feature type="transmembrane region" description="Helical" evidence="2">
    <location>
        <begin position="412"/>
        <end position="443"/>
    </location>
</feature>
<keyword evidence="2" id="KW-0812">Transmembrane</keyword>
<keyword evidence="2" id="KW-0472">Membrane</keyword>
<name>A0A6A2WUN2_HIBSY</name>
<feature type="region of interest" description="Disordered" evidence="1">
    <location>
        <begin position="1"/>
        <end position="128"/>
    </location>
</feature>
<sequence length="510" mass="56159">MTDVQGIDDKPCEEGLPCMPQKQETRDEMLSRHRREISELQNKEISMKKAAAKGSKAEQKAKKNNGKDKSNIDSIVKAIAGVSVTPQQDHPKPSKGAKRREKRAQQEAAREHRIQDEQSNINTVEGNSDDSLAERFENYCKEVESTAAWGGQLELGALTHCLRKHIMIFSGSFPDVEMGKEYKSDRGSSSSEGTLRPVLINKRTTRCMSHTRVASGPTLWCTNLTEFRMGDRLKEQCSTAQSDRYKSIKAGSMNNTHQATSTVIIIKISCSCPNILQCILIGIFRCRSGKPLYLFYAVVTTSTTALAALRYLLTVSLKISKGHHSVAESLFFDYLGVLFLLGEIVSLSTSCDVIPVSIRVMFRASDMVLEEESSTSFGALMSGVVVVYGFGLEDVCRVCFAVARVFLVDKLLYGGLLLLSVPCLGGMVAQCPVLWWVVLFSYFDVLRRCCTPSFPACVLLCVFIVGSPADVGPANSVVDAVEMVPRLQVGSNADAGFEVIFIEECFIVTF</sequence>
<feature type="transmembrane region" description="Helical" evidence="2">
    <location>
        <begin position="293"/>
        <end position="313"/>
    </location>
</feature>
<dbReference type="EMBL" id="VEPZ02001641">
    <property type="protein sequence ID" value="KAE8664888.1"/>
    <property type="molecule type" value="Genomic_DNA"/>
</dbReference>
<evidence type="ECO:0000256" key="1">
    <source>
        <dbReference type="SAM" id="MobiDB-lite"/>
    </source>
</evidence>
<dbReference type="InterPro" id="IPR003323">
    <property type="entry name" value="OTU_dom"/>
</dbReference>
<evidence type="ECO:0000256" key="2">
    <source>
        <dbReference type="SAM" id="Phobius"/>
    </source>
</evidence>
<feature type="compositionally biased region" description="Basic residues" evidence="1">
    <location>
        <begin position="93"/>
        <end position="102"/>
    </location>
</feature>
<feature type="compositionally biased region" description="Polar residues" evidence="1">
    <location>
        <begin position="117"/>
        <end position="128"/>
    </location>
</feature>
<gene>
    <name evidence="4" type="ORF">F3Y22_tig00112738pilonHSYRG00822</name>
</gene>
<accession>A0A6A2WUN2</accession>
<dbReference type="Gene3D" id="3.90.70.80">
    <property type="match status" value="1"/>
</dbReference>
<feature type="compositionally biased region" description="Basic and acidic residues" evidence="1">
    <location>
        <begin position="103"/>
        <end position="116"/>
    </location>
</feature>
<feature type="compositionally biased region" description="Basic and acidic residues" evidence="1">
    <location>
        <begin position="55"/>
        <end position="71"/>
    </location>
</feature>
<organism evidence="4 5">
    <name type="scientific">Hibiscus syriacus</name>
    <name type="common">Rose of Sharon</name>
    <dbReference type="NCBI Taxonomy" id="106335"/>
    <lineage>
        <taxon>Eukaryota</taxon>
        <taxon>Viridiplantae</taxon>
        <taxon>Streptophyta</taxon>
        <taxon>Embryophyta</taxon>
        <taxon>Tracheophyta</taxon>
        <taxon>Spermatophyta</taxon>
        <taxon>Magnoliopsida</taxon>
        <taxon>eudicotyledons</taxon>
        <taxon>Gunneridae</taxon>
        <taxon>Pentapetalae</taxon>
        <taxon>rosids</taxon>
        <taxon>malvids</taxon>
        <taxon>Malvales</taxon>
        <taxon>Malvaceae</taxon>
        <taxon>Malvoideae</taxon>
        <taxon>Hibiscus</taxon>
    </lineage>
</organism>
<proteinExistence type="predicted"/>
<dbReference type="InterPro" id="IPR038765">
    <property type="entry name" value="Papain-like_cys_pep_sf"/>
</dbReference>
<evidence type="ECO:0000259" key="3">
    <source>
        <dbReference type="Pfam" id="PF02338"/>
    </source>
</evidence>
<dbReference type="AlphaFoldDB" id="A0A6A2WUN2"/>
<keyword evidence="5" id="KW-1185">Reference proteome</keyword>
<evidence type="ECO:0000313" key="4">
    <source>
        <dbReference type="EMBL" id="KAE8664888.1"/>
    </source>
</evidence>
<evidence type="ECO:0000313" key="5">
    <source>
        <dbReference type="Proteomes" id="UP000436088"/>
    </source>
</evidence>
<reference evidence="4" key="1">
    <citation type="submission" date="2019-09" db="EMBL/GenBank/DDBJ databases">
        <title>Draft genome information of white flower Hibiscus syriacus.</title>
        <authorList>
            <person name="Kim Y.-M."/>
        </authorList>
    </citation>
    <scope>NUCLEOTIDE SEQUENCE [LARGE SCALE GENOMIC DNA]</scope>
    <source>
        <strain evidence="4">YM2019G1</strain>
    </source>
</reference>
<keyword evidence="2" id="KW-1133">Transmembrane helix</keyword>
<dbReference type="SUPFAM" id="SSF54001">
    <property type="entry name" value="Cysteine proteinases"/>
    <property type="match status" value="1"/>
</dbReference>
<dbReference type="Proteomes" id="UP000436088">
    <property type="component" value="Unassembled WGS sequence"/>
</dbReference>
<feature type="transmembrane region" description="Helical" evidence="2">
    <location>
        <begin position="334"/>
        <end position="358"/>
    </location>
</feature>
<dbReference type="Pfam" id="PF02338">
    <property type="entry name" value="OTU"/>
    <property type="match status" value="1"/>
</dbReference>